<evidence type="ECO:0000256" key="2">
    <source>
        <dbReference type="ARBA" id="ARBA00007114"/>
    </source>
</evidence>
<evidence type="ECO:0000256" key="5">
    <source>
        <dbReference type="ARBA" id="ARBA00074032"/>
    </source>
</evidence>
<evidence type="ECO:0000313" key="8">
    <source>
        <dbReference type="Proteomes" id="UP000549394"/>
    </source>
</evidence>
<proteinExistence type="inferred from homology"/>
<evidence type="ECO:0000256" key="1">
    <source>
        <dbReference type="ARBA" id="ARBA00004604"/>
    </source>
</evidence>
<feature type="region of interest" description="Disordered" evidence="6">
    <location>
        <begin position="1"/>
        <end position="42"/>
    </location>
</feature>
<evidence type="ECO:0000256" key="4">
    <source>
        <dbReference type="ARBA" id="ARBA00023242"/>
    </source>
</evidence>
<dbReference type="Gene3D" id="1.25.40.480">
    <property type="match status" value="1"/>
</dbReference>
<keyword evidence="3" id="KW-0690">Ribosome biogenesis</keyword>
<dbReference type="Pfam" id="PF05291">
    <property type="entry name" value="Bystin"/>
    <property type="match status" value="1"/>
</dbReference>
<dbReference type="FunFam" id="1.25.40.480:FF:000001">
    <property type="entry name" value="Bystin (51.6 kD)-like"/>
    <property type="match status" value="1"/>
</dbReference>
<protein>
    <recommendedName>
        <fullName evidence="5">Bystin</fullName>
    </recommendedName>
</protein>
<comment type="caution">
    <text evidence="7">The sequence shown here is derived from an EMBL/GenBank/DDBJ whole genome shotgun (WGS) entry which is preliminary data.</text>
</comment>
<keyword evidence="8" id="KW-1185">Reference proteome</keyword>
<dbReference type="AlphaFoldDB" id="A0A7I8VDT8"/>
<organism evidence="7 8">
    <name type="scientific">Dimorphilus gyrociliatus</name>
    <dbReference type="NCBI Taxonomy" id="2664684"/>
    <lineage>
        <taxon>Eukaryota</taxon>
        <taxon>Metazoa</taxon>
        <taxon>Spiralia</taxon>
        <taxon>Lophotrochozoa</taxon>
        <taxon>Annelida</taxon>
        <taxon>Polychaeta</taxon>
        <taxon>Polychaeta incertae sedis</taxon>
        <taxon>Dinophilidae</taxon>
        <taxon>Dimorphilus</taxon>
    </lineage>
</organism>
<dbReference type="OrthoDB" id="2192561at2759"/>
<dbReference type="Proteomes" id="UP000549394">
    <property type="component" value="Unassembled WGS sequence"/>
</dbReference>
<gene>
    <name evidence="7" type="ORF">DGYR_LOCUS3189</name>
</gene>
<feature type="region of interest" description="Disordered" evidence="6">
    <location>
        <begin position="65"/>
        <end position="102"/>
    </location>
</feature>
<comment type="similarity">
    <text evidence="2">Belongs to the bystin family.</text>
</comment>
<dbReference type="PANTHER" id="PTHR12821">
    <property type="entry name" value="BYSTIN"/>
    <property type="match status" value="1"/>
</dbReference>
<evidence type="ECO:0000313" key="7">
    <source>
        <dbReference type="EMBL" id="CAD5114335.1"/>
    </source>
</evidence>
<dbReference type="InterPro" id="IPR007955">
    <property type="entry name" value="Bystin"/>
</dbReference>
<dbReference type="GO" id="GO:0005730">
    <property type="term" value="C:nucleolus"/>
    <property type="evidence" value="ECO:0007669"/>
    <property type="project" value="UniProtKB-SubCell"/>
</dbReference>
<dbReference type="GO" id="GO:0030515">
    <property type="term" value="F:snoRNA binding"/>
    <property type="evidence" value="ECO:0007669"/>
    <property type="project" value="TreeGrafter"/>
</dbReference>
<dbReference type="GO" id="GO:0006364">
    <property type="term" value="P:rRNA processing"/>
    <property type="evidence" value="ECO:0007669"/>
    <property type="project" value="TreeGrafter"/>
</dbReference>
<reference evidence="7 8" key="1">
    <citation type="submission" date="2020-08" db="EMBL/GenBank/DDBJ databases">
        <authorList>
            <person name="Hejnol A."/>
        </authorList>
    </citation>
    <scope>NUCLEOTIDE SEQUENCE [LARGE SCALE GENOMIC DNA]</scope>
</reference>
<accession>A0A7I8VDT8</accession>
<evidence type="ECO:0000256" key="3">
    <source>
        <dbReference type="ARBA" id="ARBA00022517"/>
    </source>
</evidence>
<sequence length="425" mass="48939">MGKIKKSKALTSNAASAGSLAEQILLDKTVRPPGRVKDRKKKEETIEFVDDKLSLKILDQARNQQAELEEEYGVSEQSKKLPKTVKFPKSSNNDSDESDDDIGEFAYDQDEEIEIDEDEEKAMEKFMSTTGPVRRTLADIIQEKLTEKKTEIETELSDKNTLRIEDMDERVVKMYRSIRDILRCYRSGKLPKAFKIIPSLRNWEQVLYLTEPDSWTAAAVYQATRIFASNLNAKMAQRFFNLVLLPRIRDDISEYKRLNFHLYMALKKSLFKPAAFFKGVLLPLAECGNCTLREAIIVSSILAKNSIPMLHSAAALLKLAEMDYNGATSIFLRTLLDKKYALPYRVLDAVIFHFVRFEKDKRQLPVLWHQSLLTFVQRYKADISSEQKELLIALLRVHNHPTITEEVRKEIIHSDPRDVEMAICN</sequence>
<dbReference type="PANTHER" id="PTHR12821:SF0">
    <property type="entry name" value="BYSTIN"/>
    <property type="match status" value="1"/>
</dbReference>
<evidence type="ECO:0000256" key="6">
    <source>
        <dbReference type="SAM" id="MobiDB-lite"/>
    </source>
</evidence>
<keyword evidence="4" id="KW-0539">Nucleus</keyword>
<dbReference type="GO" id="GO:0030688">
    <property type="term" value="C:preribosome, small subunit precursor"/>
    <property type="evidence" value="ECO:0007669"/>
    <property type="project" value="TreeGrafter"/>
</dbReference>
<name>A0A7I8VDT8_9ANNE</name>
<dbReference type="GO" id="GO:0005737">
    <property type="term" value="C:cytoplasm"/>
    <property type="evidence" value="ECO:0007669"/>
    <property type="project" value="TreeGrafter"/>
</dbReference>
<comment type="subcellular location">
    <subcellularLocation>
        <location evidence="1">Nucleus</location>
        <location evidence="1">Nucleolus</location>
    </subcellularLocation>
</comment>
<dbReference type="EMBL" id="CAJFCJ010000005">
    <property type="protein sequence ID" value="CAD5114335.1"/>
    <property type="molecule type" value="Genomic_DNA"/>
</dbReference>